<dbReference type="AlphaFoldDB" id="A0A7W1WTJ1"/>
<evidence type="ECO:0000313" key="2">
    <source>
        <dbReference type="Proteomes" id="UP000535491"/>
    </source>
</evidence>
<dbReference type="Proteomes" id="UP000535491">
    <property type="component" value="Unassembled WGS sequence"/>
</dbReference>
<keyword evidence="2" id="KW-1185">Reference proteome</keyword>
<name>A0A7W1WTJ1_9BACL</name>
<dbReference type="EMBL" id="JACEIQ010000016">
    <property type="protein sequence ID" value="MBA4495566.1"/>
    <property type="molecule type" value="Genomic_DNA"/>
</dbReference>
<sequence>MSGSAKFHFGDNSLQKNKEVNIGETLYIHRGNNDGINQAAIQSLLDQLRETLKQAADLQPSLREELEQITGQLHRELDQSAPNHSVLEKLNNHLKNMQPSLTAWQAVTSTISAICDLLPGVTRL</sequence>
<proteinExistence type="predicted"/>
<protein>
    <submittedName>
        <fullName evidence="1">Uncharacterized protein</fullName>
    </submittedName>
</protein>
<organism evidence="1 2">
    <name type="scientific">Paenactinomyces guangxiensis</name>
    <dbReference type="NCBI Taxonomy" id="1490290"/>
    <lineage>
        <taxon>Bacteria</taxon>
        <taxon>Bacillati</taxon>
        <taxon>Bacillota</taxon>
        <taxon>Bacilli</taxon>
        <taxon>Bacillales</taxon>
        <taxon>Thermoactinomycetaceae</taxon>
        <taxon>Paenactinomyces</taxon>
    </lineage>
</organism>
<reference evidence="1 2" key="1">
    <citation type="submission" date="2020-07" db="EMBL/GenBank/DDBJ databases">
        <authorList>
            <person name="Feng H."/>
        </authorList>
    </citation>
    <scope>NUCLEOTIDE SEQUENCE [LARGE SCALE GENOMIC DNA]</scope>
    <source>
        <strain evidence="2">s-10</strain>
    </source>
</reference>
<gene>
    <name evidence="1" type="ORF">H1191_14785</name>
</gene>
<accession>A0A7W1WTJ1</accession>
<comment type="caution">
    <text evidence="1">The sequence shown here is derived from an EMBL/GenBank/DDBJ whole genome shotgun (WGS) entry which is preliminary data.</text>
</comment>
<dbReference type="RefSeq" id="WP_181753143.1">
    <property type="nucleotide sequence ID" value="NZ_JACEIQ010000016.1"/>
</dbReference>
<evidence type="ECO:0000313" key="1">
    <source>
        <dbReference type="EMBL" id="MBA4495566.1"/>
    </source>
</evidence>